<proteinExistence type="predicted"/>
<evidence type="ECO:0008006" key="4">
    <source>
        <dbReference type="Google" id="ProtNLM"/>
    </source>
</evidence>
<dbReference type="EMBL" id="CP030840">
    <property type="protein sequence ID" value="AXC10868.1"/>
    <property type="molecule type" value="Genomic_DNA"/>
</dbReference>
<keyword evidence="3" id="KW-1185">Reference proteome</keyword>
<sequence length="204" mass="21845">MVALALWVSPFGFAASTPDQQPDWLPSGVEQLGRTAAFHTDFTFDRTMLQMASGLLDGGDADTRKAIAKLNGVTVHLYRYAQPGMYDPRQLDAIRQQYKDAGWKHLVSTQSHVPPPAGVPPGAVTPPPPPTAPAPYAIDAQGKTDLYIKFEGTDVTGMVVVQTSARNLNVVAINGDLSPLDLLHLRGHFGIPKFAGDGFAPADN</sequence>
<organism evidence="2 3">
    <name type="scientific">Acidisarcina polymorpha</name>
    <dbReference type="NCBI Taxonomy" id="2211140"/>
    <lineage>
        <taxon>Bacteria</taxon>
        <taxon>Pseudomonadati</taxon>
        <taxon>Acidobacteriota</taxon>
        <taxon>Terriglobia</taxon>
        <taxon>Terriglobales</taxon>
        <taxon>Acidobacteriaceae</taxon>
        <taxon>Acidisarcina</taxon>
    </lineage>
</organism>
<evidence type="ECO:0000256" key="1">
    <source>
        <dbReference type="SAM" id="MobiDB-lite"/>
    </source>
</evidence>
<reference evidence="2 3" key="1">
    <citation type="journal article" date="2018" name="Front. Microbiol.">
        <title>Hydrolytic Capabilities as a Key to Environmental Success: Chitinolytic and Cellulolytic Acidobacteria From Acidic Sub-arctic Soils and Boreal Peatlands.</title>
        <authorList>
            <person name="Belova S.E."/>
            <person name="Ravin N.V."/>
            <person name="Pankratov T.A."/>
            <person name="Rakitin A.L."/>
            <person name="Ivanova A.A."/>
            <person name="Beletsky A.V."/>
            <person name="Mardanov A.V."/>
            <person name="Sinninghe Damste J.S."/>
            <person name="Dedysh S.N."/>
        </authorList>
    </citation>
    <scope>NUCLEOTIDE SEQUENCE [LARGE SCALE GENOMIC DNA]</scope>
    <source>
        <strain evidence="2 3">SBC82</strain>
    </source>
</reference>
<dbReference type="AlphaFoldDB" id="A0A2Z5FVH4"/>
<dbReference type="KEGG" id="abas:ACPOL_1522"/>
<protein>
    <recommendedName>
        <fullName evidence="4">DUF4252 domain-containing protein</fullName>
    </recommendedName>
</protein>
<accession>A0A2Z5FVH4</accession>
<gene>
    <name evidence="2" type="ORF">ACPOL_1522</name>
</gene>
<name>A0A2Z5FVH4_9BACT</name>
<dbReference type="RefSeq" id="WP_150132927.1">
    <property type="nucleotide sequence ID" value="NZ_CP030840.1"/>
</dbReference>
<feature type="compositionally biased region" description="Pro residues" evidence="1">
    <location>
        <begin position="113"/>
        <end position="133"/>
    </location>
</feature>
<dbReference type="OrthoDB" id="117939at2"/>
<feature type="region of interest" description="Disordered" evidence="1">
    <location>
        <begin position="112"/>
        <end position="134"/>
    </location>
</feature>
<evidence type="ECO:0000313" key="3">
    <source>
        <dbReference type="Proteomes" id="UP000253606"/>
    </source>
</evidence>
<evidence type="ECO:0000313" key="2">
    <source>
        <dbReference type="EMBL" id="AXC10868.1"/>
    </source>
</evidence>
<dbReference type="Proteomes" id="UP000253606">
    <property type="component" value="Chromosome"/>
</dbReference>